<sequence>MSETLLWDGLTKFERRALIKLFGGGSLRFDHPEVVQALRARGLVDEHDALAMPGLLVLTLAIRRQQAEARTRIGMAA</sequence>
<reference evidence="1 2" key="1">
    <citation type="submission" date="2016-10" db="EMBL/GenBank/DDBJ databases">
        <authorList>
            <person name="de Groot N.N."/>
        </authorList>
    </citation>
    <scope>NUCLEOTIDE SEQUENCE [LARGE SCALE GENOMIC DNA]</scope>
    <source>
        <strain evidence="1 2">GAS522</strain>
    </source>
</reference>
<evidence type="ECO:0000313" key="2">
    <source>
        <dbReference type="Proteomes" id="UP000183208"/>
    </source>
</evidence>
<proteinExistence type="predicted"/>
<name>A0A1M6TYG0_9BRAD</name>
<evidence type="ECO:0000313" key="1">
    <source>
        <dbReference type="EMBL" id="SEC36204.1"/>
    </source>
</evidence>
<protein>
    <submittedName>
        <fullName evidence="1">Uncharacterized protein</fullName>
    </submittedName>
</protein>
<dbReference type="Proteomes" id="UP000183208">
    <property type="component" value="Unassembled WGS sequence"/>
</dbReference>
<dbReference type="AlphaFoldDB" id="A0A1M6TYG0"/>
<gene>
    <name evidence="1" type="ORF">SAMN05444171_1231</name>
</gene>
<accession>A0A1M6TYG0</accession>
<dbReference type="EMBL" id="FNTI01000001">
    <property type="protein sequence ID" value="SEC36204.1"/>
    <property type="molecule type" value="Genomic_DNA"/>
</dbReference>
<organism evidence="1 2">
    <name type="scientific">Bradyrhizobium lablabi</name>
    <dbReference type="NCBI Taxonomy" id="722472"/>
    <lineage>
        <taxon>Bacteria</taxon>
        <taxon>Pseudomonadati</taxon>
        <taxon>Pseudomonadota</taxon>
        <taxon>Alphaproteobacteria</taxon>
        <taxon>Hyphomicrobiales</taxon>
        <taxon>Nitrobacteraceae</taxon>
        <taxon>Bradyrhizobium</taxon>
    </lineage>
</organism>